<dbReference type="InterPro" id="IPR040627">
    <property type="entry name" value="T3SS_ATPase_C"/>
</dbReference>
<dbReference type="GO" id="GO:0030254">
    <property type="term" value="P:protein secretion by the type III secretion system"/>
    <property type="evidence" value="ECO:0007669"/>
    <property type="project" value="InterPro"/>
</dbReference>
<protein>
    <recommendedName>
        <fullName evidence="8">protein-secreting ATPase</fullName>
        <ecNumber evidence="8">7.4.2.8</ecNumber>
    </recommendedName>
</protein>
<dbReference type="PANTHER" id="PTHR15184">
    <property type="entry name" value="ATP SYNTHASE"/>
    <property type="match status" value="1"/>
</dbReference>
<dbReference type="Pfam" id="PF18269">
    <property type="entry name" value="T3SS_ATPase_C"/>
    <property type="match status" value="1"/>
</dbReference>
<dbReference type="InterPro" id="IPR005714">
    <property type="entry name" value="ATPase_T3SS_FliI/YscN"/>
</dbReference>
<evidence type="ECO:0000256" key="1">
    <source>
        <dbReference type="ARBA" id="ARBA00004496"/>
    </source>
</evidence>
<dbReference type="FunFam" id="3.40.50.12240:FF:000002">
    <property type="entry name" value="Flagellum-specific ATP synthase FliI"/>
    <property type="match status" value="1"/>
</dbReference>
<evidence type="ECO:0000256" key="5">
    <source>
        <dbReference type="ARBA" id="ARBA00022840"/>
    </source>
</evidence>
<dbReference type="SMART" id="SM00382">
    <property type="entry name" value="AAA"/>
    <property type="match status" value="1"/>
</dbReference>
<dbReference type="GO" id="GO:0005737">
    <property type="term" value="C:cytoplasm"/>
    <property type="evidence" value="ECO:0007669"/>
    <property type="project" value="UniProtKB-SubCell"/>
</dbReference>
<evidence type="ECO:0000256" key="6">
    <source>
        <dbReference type="ARBA" id="ARBA00022927"/>
    </source>
</evidence>
<keyword evidence="6" id="KW-0653">Protein transport</keyword>
<evidence type="ECO:0000256" key="7">
    <source>
        <dbReference type="ARBA" id="ARBA00022967"/>
    </source>
</evidence>
<evidence type="ECO:0000256" key="2">
    <source>
        <dbReference type="ARBA" id="ARBA00022448"/>
    </source>
</evidence>
<dbReference type="Proteomes" id="UP000195540">
    <property type="component" value="Chromosome"/>
</dbReference>
<evidence type="ECO:0000256" key="3">
    <source>
        <dbReference type="ARBA" id="ARBA00022490"/>
    </source>
</evidence>
<evidence type="ECO:0000313" key="12">
    <source>
        <dbReference type="Proteomes" id="UP000195540"/>
    </source>
</evidence>
<dbReference type="GO" id="GO:0030257">
    <property type="term" value="C:type III protein secretion system complex"/>
    <property type="evidence" value="ECO:0007669"/>
    <property type="project" value="InterPro"/>
</dbReference>
<dbReference type="GO" id="GO:0046933">
    <property type="term" value="F:proton-transporting ATP synthase activity, rotational mechanism"/>
    <property type="evidence" value="ECO:0007669"/>
    <property type="project" value="TreeGrafter"/>
</dbReference>
<organism evidence="11 12">
    <name type="scientific">Proteus mirabilis</name>
    <dbReference type="NCBI Taxonomy" id="584"/>
    <lineage>
        <taxon>Bacteria</taxon>
        <taxon>Pseudomonadati</taxon>
        <taxon>Pseudomonadota</taxon>
        <taxon>Gammaproteobacteria</taxon>
        <taxon>Enterobacterales</taxon>
        <taxon>Morganellaceae</taxon>
        <taxon>Proteus</taxon>
    </lineage>
</organism>
<dbReference type="NCBIfam" id="TIGR01026">
    <property type="entry name" value="fliI_yscN"/>
    <property type="match status" value="1"/>
</dbReference>
<dbReference type="RefSeq" id="WP_036900336.1">
    <property type="nucleotide sequence ID" value="NZ_BGKS01000109.1"/>
</dbReference>
<dbReference type="CDD" id="cd01426">
    <property type="entry name" value="ATP-synt_F1_V1_A1_AB_FliI_N"/>
    <property type="match status" value="1"/>
</dbReference>
<comment type="catalytic activity">
    <reaction evidence="9">
        <text>ATP + H2O + cellular proteinSide 1 = ADP + phosphate + cellular proteinSide 2.</text>
        <dbReference type="EC" id="7.4.2.8"/>
    </reaction>
</comment>
<dbReference type="AlphaFoldDB" id="A0AAJ1DFT1"/>
<comment type="subcellular location">
    <subcellularLocation>
        <location evidence="1">Cytoplasm</location>
    </subcellularLocation>
</comment>
<keyword evidence="5" id="KW-0067">ATP-binding</keyword>
<dbReference type="GO" id="GO:0016887">
    <property type="term" value="F:ATP hydrolysis activity"/>
    <property type="evidence" value="ECO:0007669"/>
    <property type="project" value="InterPro"/>
</dbReference>
<keyword evidence="7" id="KW-1278">Translocase</keyword>
<dbReference type="InterPro" id="IPR027417">
    <property type="entry name" value="P-loop_NTPase"/>
</dbReference>
<dbReference type="Gene3D" id="3.40.50.12240">
    <property type="match status" value="1"/>
</dbReference>
<dbReference type="PANTHER" id="PTHR15184:SF9">
    <property type="entry name" value="SPI-1 TYPE 3 SECRETION SYSTEM ATPASE"/>
    <property type="match status" value="1"/>
</dbReference>
<proteinExistence type="predicted"/>
<evidence type="ECO:0000256" key="9">
    <source>
        <dbReference type="ARBA" id="ARBA00034006"/>
    </source>
</evidence>
<dbReference type="EMBL" id="CP021694">
    <property type="protein sequence ID" value="ARX33376.1"/>
    <property type="molecule type" value="Genomic_DNA"/>
</dbReference>
<keyword evidence="4" id="KW-0547">Nucleotide-binding</keyword>
<evidence type="ECO:0000259" key="10">
    <source>
        <dbReference type="SMART" id="SM00382"/>
    </source>
</evidence>
<dbReference type="GO" id="GO:0008564">
    <property type="term" value="F:protein-exporting ATPase activity"/>
    <property type="evidence" value="ECO:0007669"/>
    <property type="project" value="UniProtKB-EC"/>
</dbReference>
<dbReference type="EC" id="7.4.2.8" evidence="8"/>
<dbReference type="SUPFAM" id="SSF52540">
    <property type="entry name" value="P-loop containing nucleoside triphosphate hydrolases"/>
    <property type="match status" value="1"/>
</dbReference>
<dbReference type="NCBIfam" id="NF006012">
    <property type="entry name" value="PRK08149.1"/>
    <property type="match status" value="1"/>
</dbReference>
<feature type="domain" description="AAA+ ATPase" evidence="10">
    <location>
        <begin position="154"/>
        <end position="336"/>
    </location>
</feature>
<keyword evidence="3" id="KW-0963">Cytoplasm</keyword>
<gene>
    <name evidence="11" type="ORF">AM402_04165</name>
</gene>
<evidence type="ECO:0000313" key="11">
    <source>
        <dbReference type="EMBL" id="ARX33376.1"/>
    </source>
</evidence>
<dbReference type="InterPro" id="IPR050053">
    <property type="entry name" value="ATPase_alpha/beta_chains"/>
</dbReference>
<evidence type="ECO:0000256" key="4">
    <source>
        <dbReference type="ARBA" id="ARBA00022741"/>
    </source>
</evidence>
<accession>A0AAJ1DFT1</accession>
<sequence length="432" mass="47963">MNARFLMFHNAAHPLRIQGNILEVMLRDVFIGEVCQLKENIFSENILGEAIVIGFHNNIAILSMMGSAQGYSLQIIVEPTGKTFSVALGPHILGSMIDSKGNCLLRFNTEIAEKTFNTLCPIEGRPPLFSDRLPITTLFKSGIRAIDGLLSCGLGQRMGIFASAGTGKTMLMNMIIRFAQADVFVIGLIGERGREVTEFIEELKQHKRCENTVLICSTSEQSAVERCNAALVATTVAEYFRQQGKNAVLFIDSMTRYCRALRDIALTAGELPVRKGYPASVFDKLPAILERPGVTKTGSITAFYTVLLESDDEPDAIGEEIRSILDGHIYLSRKIAASGHYPAIDVLGSVSRVFQQVTDSKQQKSALKIRQILMRLQDVKLLQELGEYHEGDNELNDIAVRKQAKIESFLTQSFKEKADFQQTLEQMYEITA</sequence>
<dbReference type="InterPro" id="IPR000194">
    <property type="entry name" value="ATPase_F1/V1/A1_a/bsu_nucl-bd"/>
</dbReference>
<dbReference type="PROSITE" id="PS00152">
    <property type="entry name" value="ATPASE_ALPHA_BETA"/>
    <property type="match status" value="1"/>
</dbReference>
<dbReference type="Pfam" id="PF00006">
    <property type="entry name" value="ATP-synt_ab"/>
    <property type="match status" value="1"/>
</dbReference>
<name>A0AAJ1DFT1_PROMI</name>
<evidence type="ECO:0000256" key="8">
    <source>
        <dbReference type="ARBA" id="ARBA00024382"/>
    </source>
</evidence>
<reference evidence="11 12" key="1">
    <citation type="submission" date="2017-05" db="EMBL/GenBank/DDBJ databases">
        <title>Whole genome sequencing of Proteus mirabilis AR_0155.</title>
        <authorList>
            <person name="Conlan S."/>
            <person name="Thomas P.J."/>
            <person name="Mullikin J."/>
            <person name="Frank K.M."/>
            <person name="Segre J.A."/>
        </authorList>
    </citation>
    <scope>NUCLEOTIDE SEQUENCE [LARGE SCALE GENOMIC DNA]</scope>
    <source>
        <strain evidence="11 12">AR_0155</strain>
    </source>
</reference>
<dbReference type="GO" id="GO:0005524">
    <property type="term" value="F:ATP binding"/>
    <property type="evidence" value="ECO:0007669"/>
    <property type="project" value="UniProtKB-KW"/>
</dbReference>
<dbReference type="InterPro" id="IPR020003">
    <property type="entry name" value="ATPase_a/bsu_AS"/>
</dbReference>
<keyword evidence="2" id="KW-0813">Transport</keyword>
<dbReference type="InterPro" id="IPR003593">
    <property type="entry name" value="AAA+_ATPase"/>
</dbReference>